<comment type="caution">
    <text evidence="1">The sequence shown here is derived from an EMBL/GenBank/DDBJ whole genome shotgun (WGS) entry which is preliminary data.</text>
</comment>
<evidence type="ECO:0000313" key="2">
    <source>
        <dbReference type="Proteomes" id="UP000192639"/>
    </source>
</evidence>
<gene>
    <name evidence="1" type="ORF">ECANGB1_672</name>
</gene>
<evidence type="ECO:0000313" key="1">
    <source>
        <dbReference type="EMBL" id="ORD94480.1"/>
    </source>
</evidence>
<dbReference type="Proteomes" id="UP000192639">
    <property type="component" value="Unassembled WGS sequence"/>
</dbReference>
<accession>A0A1Y1S8H0</accession>
<dbReference type="EMBL" id="LWDP01000019">
    <property type="protein sequence ID" value="ORD94480.1"/>
    <property type="molecule type" value="Genomic_DNA"/>
</dbReference>
<dbReference type="VEuPathDB" id="MicrosporidiaDB:ECANGB1_672"/>
<sequence>MELDPCIRMIMSEITCSLTDYIETKTQTDFASSGYRINTNIQKPICKITRNKNVKIMGLKRFNLDMLSYKDFDILHFSDINGFYARRRNLCGTKINTLILNACTISLANLTYLIERCNIKGIEIHEGTGIIGNGFFNTDFINHGVKHLNITDLELVGANGKFNLFNHKTLNFDSDDFYLSYTVNGRFYKSFDCSTTTIMPGDMPRKDIFEKVSLMDVCDIEIIKEFSNAVLMKINDSVIHIEKLLNSIPESLEFLLIADSSFVSEGIQLRLFSTGQNINESNLDNLDYSKIEKSRIKEIVLINTAISSEMLNVFCKLQEYCEVYIE</sequence>
<keyword evidence="2" id="KW-1185">Reference proteome</keyword>
<proteinExistence type="predicted"/>
<name>A0A1Y1S8H0_9MICR</name>
<dbReference type="AlphaFoldDB" id="A0A1Y1S8H0"/>
<protein>
    <submittedName>
        <fullName evidence="1">Uncharacterized protein</fullName>
    </submittedName>
</protein>
<reference evidence="1 2" key="1">
    <citation type="journal article" date="2017" name="Environ. Microbiol.">
        <title>Decay of the glycolytic pathway and adaptation to intranuclear parasitism within Enterocytozoonidae microsporidia.</title>
        <authorList>
            <person name="Wiredu Boakye D."/>
            <person name="Jaroenlak P."/>
            <person name="Prachumwat A."/>
            <person name="Williams T.A."/>
            <person name="Bateman K.S."/>
            <person name="Itsathitphaisarn O."/>
            <person name="Sritunyalucksana K."/>
            <person name="Paszkiewicz K.H."/>
            <person name="Moore K.A."/>
            <person name="Stentiford G.D."/>
            <person name="Williams B.A."/>
        </authorList>
    </citation>
    <scope>NUCLEOTIDE SEQUENCE [LARGE SCALE GENOMIC DNA]</scope>
    <source>
        <strain evidence="1 2">GB1</strain>
    </source>
</reference>
<organism evidence="1 2">
    <name type="scientific">Enterospora canceri</name>
    <dbReference type="NCBI Taxonomy" id="1081671"/>
    <lineage>
        <taxon>Eukaryota</taxon>
        <taxon>Fungi</taxon>
        <taxon>Fungi incertae sedis</taxon>
        <taxon>Microsporidia</taxon>
        <taxon>Enterocytozoonidae</taxon>
        <taxon>Enterospora</taxon>
    </lineage>
</organism>